<reference evidence="6 7" key="1">
    <citation type="submission" date="2014-02" db="EMBL/GenBank/DDBJ databases">
        <authorList>
            <person name="Genoscope - CEA"/>
        </authorList>
    </citation>
    <scope>NUCLEOTIDE SEQUENCE [LARGE SCALE GENOMIC DNA]</scope>
    <source>
        <strain evidence="6 7">PCC 8005</strain>
    </source>
</reference>
<dbReference type="Proteomes" id="UP000032946">
    <property type="component" value="Chromosome"/>
</dbReference>
<evidence type="ECO:0000256" key="4">
    <source>
        <dbReference type="SAM" id="Coils"/>
    </source>
</evidence>
<dbReference type="GO" id="GO:0016887">
    <property type="term" value="F:ATP hydrolysis activity"/>
    <property type="evidence" value="ECO:0007669"/>
    <property type="project" value="InterPro"/>
</dbReference>
<keyword evidence="4" id="KW-0175">Coiled coil</keyword>
<sequence>MIGAIIMGASLKLISNGISSEYRDMIPQKLTLKNFLSYRDASLDFSGLHTACICGPNGAGKSSLLEAIAWSIWGHSRAGTEDDLIQIGETQMRVDFIFISHGNLYRVIRTRRRGQSGTLDFQIAPLEPDKKAEQIKFTALSQGGVRSTQQKILEHLRLDYDTFINSAYLRQGKADEFMLKRPSDRKEVLGSLLKLDEYDTLVEKAKDISKEYKFKIEQLEQTLTIGELETQKLPEIVAQMTQLEATLGKLQKQQESEQKQLQAYREQQQYRQTCEQLLEGQRQQYHGIKQECDRLQQEIIVTQTQLQQLDFIRQQQEEINAGIVEFQTLQATEETMSLQFQTHQKIQQQLRELQQQQQDKIHQLQRDKDTIETRLESLHKQEQEYQKVLVEQPEVEAGMAQLFQARLRLNELDKLQIEVTPILQEHQRIQGEIDRAQARLSARFDELYTSMHKMQNRLENNRPKLEQELQNLHQTIEEIEKKRTYQNRVTAKGQSRHNHLEKLAHQQQEYESKLAELDKKMEMLGRSFSEENRGDSAPVCPLCDRPLDEHHWNLVMGKHQNQQQEIRDRLWIIREDLARSEQEIAALRVEYTTLQRQISNYEELREKRGQLQARLEGFGSDELQLQQWRDEASQIERSLSDGSHSATLYQQLQQLDLQLQELDYNEQSHALARNEEKRWRWAEMKQIQIRDSQQKLGQLQADKPPMVAQLQSALDQIIYLQTASELQQRIIQLKKQLNESGYNLEDHNQVRVRLREAQQWVRKAEQLKVAESQYPQIQQRLTELRQLNQVRSQDLSGVKSQILLLTKQLEDTPNPRLYISNLEGKIKQQRQQLDQYLSQLGKLQQQRIHLENLSQQQSQQKQELSEYRHQALIYKELAQAFGKNGIQALMIENVLPQLEAETNQILARLSANQLHVQFVTQRSGRSGSAKRKKAKLIDTLDILIADARGTRPYETYSGGEAFRINFAIRLALAKLLAQRAGCALQMLIIDEGFGTQDAEGCDRLIAAINAIAPDFSCILAVTHIPHLKEAFQAKIEVTKTATGSQLHLSV</sequence>
<keyword evidence="7" id="KW-1185">Reference proteome</keyword>
<feature type="coiled-coil region" evidence="4">
    <location>
        <begin position="577"/>
        <end position="614"/>
    </location>
</feature>
<feature type="domain" description="Rad50/SbcC-type AAA" evidence="5">
    <location>
        <begin position="29"/>
        <end position="255"/>
    </location>
</feature>
<feature type="coiled-coil region" evidence="4">
    <location>
        <begin position="819"/>
        <end position="870"/>
    </location>
</feature>
<dbReference type="AlphaFoldDB" id="A0A9P1KC42"/>
<protein>
    <recommendedName>
        <fullName evidence="3">Nuclease SbcCD subunit C</fullName>
    </recommendedName>
</protein>
<evidence type="ECO:0000256" key="2">
    <source>
        <dbReference type="ARBA" id="ARBA00011322"/>
    </source>
</evidence>
<evidence type="ECO:0000259" key="5">
    <source>
        <dbReference type="Pfam" id="PF13476"/>
    </source>
</evidence>
<comment type="similarity">
    <text evidence="1">Belongs to the SMC family. SbcC subfamily.</text>
</comment>
<accession>A0A9P1KC42</accession>
<dbReference type="PANTHER" id="PTHR32114">
    <property type="entry name" value="ABC TRANSPORTER ABCH.3"/>
    <property type="match status" value="1"/>
</dbReference>
<dbReference type="InterPro" id="IPR027417">
    <property type="entry name" value="P-loop_NTPase"/>
</dbReference>
<dbReference type="InterPro" id="IPR038729">
    <property type="entry name" value="Rad50/SbcC_AAA"/>
</dbReference>
<feature type="coiled-coil region" evidence="4">
    <location>
        <begin position="343"/>
        <end position="381"/>
    </location>
</feature>
<evidence type="ECO:0000256" key="1">
    <source>
        <dbReference type="ARBA" id="ARBA00006930"/>
    </source>
</evidence>
<dbReference type="Pfam" id="PF13558">
    <property type="entry name" value="SbcC_Walker_B"/>
    <property type="match status" value="1"/>
</dbReference>
<dbReference type="Gene3D" id="3.40.50.300">
    <property type="entry name" value="P-loop containing nucleotide triphosphate hydrolases"/>
    <property type="match status" value="2"/>
</dbReference>
<dbReference type="EMBL" id="FO818640">
    <property type="protein sequence ID" value="CDM92936.1"/>
    <property type="molecule type" value="Genomic_DNA"/>
</dbReference>
<dbReference type="SUPFAM" id="SSF52540">
    <property type="entry name" value="P-loop containing nucleoside triphosphate hydrolases"/>
    <property type="match status" value="2"/>
</dbReference>
<evidence type="ECO:0000313" key="6">
    <source>
        <dbReference type="EMBL" id="CDM92936.1"/>
    </source>
</evidence>
<feature type="coiled-coil region" evidence="4">
    <location>
        <begin position="202"/>
        <end position="298"/>
    </location>
</feature>
<dbReference type="Gene3D" id="1.10.287.510">
    <property type="entry name" value="Helix hairpin bin"/>
    <property type="match status" value="1"/>
</dbReference>
<feature type="coiled-coil region" evidence="4">
    <location>
        <begin position="455"/>
        <end position="527"/>
    </location>
</feature>
<name>A0A9P1KC42_9CYAN</name>
<proteinExistence type="inferred from homology"/>
<dbReference type="SUPFAM" id="SSF75712">
    <property type="entry name" value="Rad50 coiled-coil Zn hook"/>
    <property type="match status" value="1"/>
</dbReference>
<dbReference type="PANTHER" id="PTHR32114:SF2">
    <property type="entry name" value="ABC TRANSPORTER ABCH.3"/>
    <property type="match status" value="1"/>
</dbReference>
<evidence type="ECO:0000313" key="7">
    <source>
        <dbReference type="Proteomes" id="UP000032946"/>
    </source>
</evidence>
<comment type="subunit">
    <text evidence="2">Heterodimer of SbcC and SbcD.</text>
</comment>
<organism evidence="6 7">
    <name type="scientific">Limnospira indica PCC 8005</name>
    <dbReference type="NCBI Taxonomy" id="376219"/>
    <lineage>
        <taxon>Bacteria</taxon>
        <taxon>Bacillati</taxon>
        <taxon>Cyanobacteriota</taxon>
        <taxon>Cyanophyceae</taxon>
        <taxon>Oscillatoriophycideae</taxon>
        <taxon>Oscillatoriales</taxon>
        <taxon>Sirenicapillariaceae</taxon>
        <taxon>Limnospira</taxon>
    </lineage>
</organism>
<dbReference type="Pfam" id="PF13476">
    <property type="entry name" value="AAA_23"/>
    <property type="match status" value="1"/>
</dbReference>
<gene>
    <name evidence="6" type="ORF">ARTHRO_10609</name>
</gene>
<evidence type="ECO:0000256" key="3">
    <source>
        <dbReference type="ARBA" id="ARBA00013368"/>
    </source>
</evidence>
<dbReference type="GO" id="GO:0006302">
    <property type="term" value="P:double-strand break repair"/>
    <property type="evidence" value="ECO:0007669"/>
    <property type="project" value="InterPro"/>
</dbReference>